<dbReference type="STRING" id="1172194.WQQ_04880"/>
<protein>
    <recommendedName>
        <fullName evidence="4">YecA family protein</fullName>
    </recommendedName>
</protein>
<dbReference type="PANTHER" id="PTHR37528:SF1">
    <property type="entry name" value="UPF0149 PROTEIN YGFB"/>
    <property type="match status" value="1"/>
</dbReference>
<evidence type="ECO:0000256" key="1">
    <source>
        <dbReference type="ARBA" id="ARBA00038308"/>
    </source>
</evidence>
<dbReference type="OrthoDB" id="9783391at2"/>
<organism evidence="2 3">
    <name type="scientific">Hydrocarboniphaga effusa AP103</name>
    <dbReference type="NCBI Taxonomy" id="1172194"/>
    <lineage>
        <taxon>Bacteria</taxon>
        <taxon>Pseudomonadati</taxon>
        <taxon>Pseudomonadota</taxon>
        <taxon>Gammaproteobacteria</taxon>
        <taxon>Nevskiales</taxon>
        <taxon>Nevskiaceae</taxon>
        <taxon>Hydrocarboniphaga</taxon>
    </lineage>
</organism>
<dbReference type="Pfam" id="PF03695">
    <property type="entry name" value="UPF0149"/>
    <property type="match status" value="1"/>
</dbReference>
<sequence>MDDILPYADLAAALSRLGSPEEASEFHGTLCGVFCSQDAAEVDPLELLDIPTEDIRNDEEAEALLQTLAAQTLESLMSSEMHFAPLLPDDDIPLSTRVQALALWCQGFLYGLSSRRHIDLTTVSEEAREIIGDLSQFTQAGLDAGDDQEIEESAYVELVEYIRVGAQLVFLELNPATHAPANDGTKPTLH</sequence>
<dbReference type="RefSeq" id="WP_007183447.1">
    <property type="nucleotide sequence ID" value="NZ_AKGD01000001.1"/>
</dbReference>
<dbReference type="AlphaFoldDB" id="I8I301"/>
<gene>
    <name evidence="2" type="ORF">WQQ_04880</name>
</gene>
<dbReference type="Gene3D" id="1.20.120.740">
    <property type="entry name" value="YgfB uncharacterised protein family UPF0149, PF03695"/>
    <property type="match status" value="1"/>
</dbReference>
<keyword evidence="3" id="KW-1185">Reference proteome</keyword>
<evidence type="ECO:0008006" key="4">
    <source>
        <dbReference type="Google" id="ProtNLM"/>
    </source>
</evidence>
<dbReference type="SUPFAM" id="SSF101327">
    <property type="entry name" value="YgfB-like"/>
    <property type="match status" value="1"/>
</dbReference>
<evidence type="ECO:0000313" key="2">
    <source>
        <dbReference type="EMBL" id="EIT70351.1"/>
    </source>
</evidence>
<dbReference type="Proteomes" id="UP000003704">
    <property type="component" value="Unassembled WGS sequence"/>
</dbReference>
<comment type="caution">
    <text evidence="2">The sequence shown here is derived from an EMBL/GenBank/DDBJ whole genome shotgun (WGS) entry which is preliminary data.</text>
</comment>
<dbReference type="PANTHER" id="PTHR37528">
    <property type="entry name" value="UPF0149 PROTEIN YGFB"/>
    <property type="match status" value="1"/>
</dbReference>
<name>I8I301_9GAMM</name>
<accession>I8I301</accession>
<proteinExistence type="inferred from homology"/>
<dbReference type="InterPro" id="IPR011978">
    <property type="entry name" value="YgfB-like"/>
</dbReference>
<reference evidence="2 3" key="1">
    <citation type="journal article" date="2012" name="J. Bacteriol.">
        <title>Genome Sequence of n-Alkane-Degrading Hydrocarboniphaga effusa Strain AP103T (ATCC BAA-332T).</title>
        <authorList>
            <person name="Chang H.K."/>
            <person name="Zylstra G.J."/>
            <person name="Chae J.C."/>
        </authorList>
    </citation>
    <scope>NUCLEOTIDE SEQUENCE [LARGE SCALE GENOMIC DNA]</scope>
    <source>
        <strain evidence="2 3">AP103</strain>
    </source>
</reference>
<dbReference type="EMBL" id="AKGD01000001">
    <property type="protein sequence ID" value="EIT70351.1"/>
    <property type="molecule type" value="Genomic_DNA"/>
</dbReference>
<dbReference type="GO" id="GO:0005829">
    <property type="term" value="C:cytosol"/>
    <property type="evidence" value="ECO:0007669"/>
    <property type="project" value="TreeGrafter"/>
</dbReference>
<dbReference type="InterPro" id="IPR036255">
    <property type="entry name" value="YgfB-like_sf"/>
</dbReference>
<evidence type="ECO:0000313" key="3">
    <source>
        <dbReference type="Proteomes" id="UP000003704"/>
    </source>
</evidence>
<comment type="similarity">
    <text evidence="1">Belongs to the UPF0149 family.</text>
</comment>